<dbReference type="GO" id="GO:0140297">
    <property type="term" value="F:DNA-binding transcription factor binding"/>
    <property type="evidence" value="ECO:0007669"/>
    <property type="project" value="TreeGrafter"/>
</dbReference>
<dbReference type="OrthoDB" id="5845527at2759"/>
<dbReference type="Proteomes" id="UP000271098">
    <property type="component" value="Unassembled WGS sequence"/>
</dbReference>
<reference evidence="3 4" key="2">
    <citation type="submission" date="2018-11" db="EMBL/GenBank/DDBJ databases">
        <authorList>
            <consortium name="Pathogen Informatics"/>
        </authorList>
    </citation>
    <scope>NUCLEOTIDE SEQUENCE [LARGE SCALE GENOMIC DNA]</scope>
</reference>
<evidence type="ECO:0000256" key="1">
    <source>
        <dbReference type="SAM" id="MobiDB-lite"/>
    </source>
</evidence>
<dbReference type="PANTHER" id="PTHR46029:SF7">
    <property type="entry name" value="C-TERMINAL-BINDING PROTEIN"/>
    <property type="match status" value="1"/>
</dbReference>
<dbReference type="GO" id="GO:0001221">
    <property type="term" value="F:transcription coregulator binding"/>
    <property type="evidence" value="ECO:0007669"/>
    <property type="project" value="TreeGrafter"/>
</dbReference>
<reference evidence="5" key="1">
    <citation type="submission" date="2016-06" db="UniProtKB">
        <authorList>
            <consortium name="WormBaseParasite"/>
        </authorList>
    </citation>
    <scope>IDENTIFICATION</scope>
</reference>
<feature type="compositionally biased region" description="Polar residues" evidence="1">
    <location>
        <begin position="203"/>
        <end position="232"/>
    </location>
</feature>
<sequence length="286" mass="29493">MLKNFEFFAFLVVSFSGPLASAPNIIHTPHCSWYSDASCKELRTSAAREVRRAIIGRCPQDLSNCVNKEAILAGHTRRPTSSASVSANVSSSFNPLMPSFGTSIAEVSQSVSQVVFIAGFNGLQVGGNLPSFPYSNPLLAMGNPLLNPLMMNPSTAALATFANAAAANTPHAAPSAALSSLAAASSAMATSSAPAAPVARQSPAVQMSHSPKANNSNHATVSPAIRSTSSPDGSADLKDGTPPTQQQQVNSQPHLNTTSSAAASPCKSPAPSNLPKRYSLRSPHTA</sequence>
<feature type="region of interest" description="Disordered" evidence="1">
    <location>
        <begin position="194"/>
        <end position="286"/>
    </location>
</feature>
<keyword evidence="2" id="KW-0732">Signal</keyword>
<dbReference type="GO" id="GO:0003713">
    <property type="term" value="F:transcription coactivator activity"/>
    <property type="evidence" value="ECO:0007669"/>
    <property type="project" value="TreeGrafter"/>
</dbReference>
<dbReference type="PANTHER" id="PTHR46029">
    <property type="entry name" value="C-TERMINAL-BINDING PROTEIN"/>
    <property type="match status" value="1"/>
</dbReference>
<evidence type="ECO:0000313" key="4">
    <source>
        <dbReference type="Proteomes" id="UP000271098"/>
    </source>
</evidence>
<feature type="chain" id="PRO_5043138564" evidence="2">
    <location>
        <begin position="22"/>
        <end position="286"/>
    </location>
</feature>
<protein>
    <submittedName>
        <fullName evidence="5">Secreted protein</fullName>
    </submittedName>
</protein>
<gene>
    <name evidence="3" type="ORF">GPUH_LOCUS2944</name>
</gene>
<feature type="signal peptide" evidence="2">
    <location>
        <begin position="1"/>
        <end position="21"/>
    </location>
</feature>
<keyword evidence="4" id="KW-1185">Reference proteome</keyword>
<dbReference type="AlphaFoldDB" id="A0A183D2K3"/>
<feature type="compositionally biased region" description="Polar residues" evidence="1">
    <location>
        <begin position="242"/>
        <end position="258"/>
    </location>
</feature>
<dbReference type="EMBL" id="UYRT01004717">
    <property type="protein sequence ID" value="VDK37097.1"/>
    <property type="molecule type" value="Genomic_DNA"/>
</dbReference>
<evidence type="ECO:0000256" key="2">
    <source>
        <dbReference type="SAM" id="SignalP"/>
    </source>
</evidence>
<accession>A0A183D2K3</accession>
<dbReference type="InterPro" id="IPR051638">
    <property type="entry name" value="CTBP_dehydrogenase"/>
</dbReference>
<name>A0A183D2K3_9BILA</name>
<dbReference type="GO" id="GO:0003714">
    <property type="term" value="F:transcription corepressor activity"/>
    <property type="evidence" value="ECO:0007669"/>
    <property type="project" value="TreeGrafter"/>
</dbReference>
<organism evidence="5">
    <name type="scientific">Gongylonema pulchrum</name>
    <dbReference type="NCBI Taxonomy" id="637853"/>
    <lineage>
        <taxon>Eukaryota</taxon>
        <taxon>Metazoa</taxon>
        <taxon>Ecdysozoa</taxon>
        <taxon>Nematoda</taxon>
        <taxon>Chromadorea</taxon>
        <taxon>Rhabditida</taxon>
        <taxon>Spirurina</taxon>
        <taxon>Spiruromorpha</taxon>
        <taxon>Spiruroidea</taxon>
        <taxon>Gongylonematidae</taxon>
        <taxon>Gongylonema</taxon>
    </lineage>
</organism>
<dbReference type="Gene3D" id="3.40.50.720">
    <property type="entry name" value="NAD(P)-binding Rossmann-like Domain"/>
    <property type="match status" value="2"/>
</dbReference>
<dbReference type="GO" id="GO:0006357">
    <property type="term" value="P:regulation of transcription by RNA polymerase II"/>
    <property type="evidence" value="ECO:0007669"/>
    <property type="project" value="TreeGrafter"/>
</dbReference>
<evidence type="ECO:0000313" key="3">
    <source>
        <dbReference type="EMBL" id="VDK37097.1"/>
    </source>
</evidence>
<feature type="compositionally biased region" description="Low complexity" evidence="1">
    <location>
        <begin position="259"/>
        <end position="271"/>
    </location>
</feature>
<proteinExistence type="predicted"/>
<dbReference type="GO" id="GO:0005634">
    <property type="term" value="C:nucleus"/>
    <property type="evidence" value="ECO:0007669"/>
    <property type="project" value="TreeGrafter"/>
</dbReference>
<dbReference type="WBParaSite" id="GPUH_0000294901-mRNA-1">
    <property type="protein sequence ID" value="GPUH_0000294901-mRNA-1"/>
    <property type="gene ID" value="GPUH_0000294901"/>
</dbReference>
<evidence type="ECO:0000313" key="5">
    <source>
        <dbReference type="WBParaSite" id="GPUH_0000294901-mRNA-1"/>
    </source>
</evidence>